<feature type="domain" description="Outer membrane protein beta-barrel" evidence="10">
    <location>
        <begin position="374"/>
        <end position="795"/>
    </location>
</feature>
<evidence type="ECO:0000313" key="11">
    <source>
        <dbReference type="EMBL" id="RHK49663.1"/>
    </source>
</evidence>
<dbReference type="EMBL" id="QRNO01000041">
    <property type="protein sequence ID" value="RHK49663.1"/>
    <property type="molecule type" value="Genomic_DNA"/>
</dbReference>
<keyword evidence="3 7" id="KW-1134">Transmembrane beta strand</keyword>
<evidence type="ECO:0000256" key="5">
    <source>
        <dbReference type="ARBA" id="ARBA00023136"/>
    </source>
</evidence>
<feature type="region of interest" description="Disordered" evidence="8">
    <location>
        <begin position="800"/>
        <end position="827"/>
    </location>
</feature>
<evidence type="ECO:0000259" key="9">
    <source>
        <dbReference type="Pfam" id="PF07715"/>
    </source>
</evidence>
<dbReference type="SUPFAM" id="SSF49464">
    <property type="entry name" value="Carboxypeptidase regulatory domain-like"/>
    <property type="match status" value="1"/>
</dbReference>
<evidence type="ECO:0000256" key="8">
    <source>
        <dbReference type="SAM" id="MobiDB-lite"/>
    </source>
</evidence>
<dbReference type="OrthoDB" id="910296at2"/>
<dbReference type="InterPro" id="IPR008969">
    <property type="entry name" value="CarboxyPept-like_regulatory"/>
</dbReference>
<keyword evidence="5 7" id="KW-0472">Membrane</keyword>
<name>A0A415GK49_9BACT</name>
<dbReference type="GO" id="GO:0009279">
    <property type="term" value="C:cell outer membrane"/>
    <property type="evidence" value="ECO:0007669"/>
    <property type="project" value="UniProtKB-SubCell"/>
</dbReference>
<dbReference type="InterPro" id="IPR037066">
    <property type="entry name" value="Plug_dom_sf"/>
</dbReference>
<dbReference type="Pfam" id="PF13715">
    <property type="entry name" value="CarbopepD_reg_2"/>
    <property type="match status" value="1"/>
</dbReference>
<dbReference type="AlphaFoldDB" id="A0A415GK49"/>
<dbReference type="Gene3D" id="2.40.170.20">
    <property type="entry name" value="TonB-dependent receptor, beta-barrel domain"/>
    <property type="match status" value="1"/>
</dbReference>
<accession>A0A415GK49</accession>
<dbReference type="PANTHER" id="PTHR40980">
    <property type="entry name" value="PLUG DOMAIN-CONTAINING PROTEIN"/>
    <property type="match status" value="1"/>
</dbReference>
<feature type="domain" description="TonB-dependent receptor plug" evidence="9">
    <location>
        <begin position="133"/>
        <end position="220"/>
    </location>
</feature>
<keyword evidence="4 7" id="KW-0812">Transmembrane</keyword>
<keyword evidence="2 7" id="KW-0813">Transport</keyword>
<feature type="compositionally biased region" description="Polar residues" evidence="8">
    <location>
        <begin position="808"/>
        <end position="817"/>
    </location>
</feature>
<comment type="caution">
    <text evidence="11">The sequence shown here is derived from an EMBL/GenBank/DDBJ whole genome shotgun (WGS) entry which is preliminary data.</text>
</comment>
<dbReference type="Pfam" id="PF07715">
    <property type="entry name" value="Plug"/>
    <property type="match status" value="1"/>
</dbReference>
<dbReference type="PANTHER" id="PTHR40980:SF4">
    <property type="entry name" value="TONB-DEPENDENT RECEPTOR-LIKE BETA-BARREL DOMAIN-CONTAINING PROTEIN"/>
    <property type="match status" value="1"/>
</dbReference>
<comment type="similarity">
    <text evidence="7">Belongs to the TonB-dependent receptor family.</text>
</comment>
<keyword evidence="6 7" id="KW-0998">Cell outer membrane</keyword>
<evidence type="ECO:0000256" key="3">
    <source>
        <dbReference type="ARBA" id="ARBA00022452"/>
    </source>
</evidence>
<dbReference type="RefSeq" id="WP_118355575.1">
    <property type="nucleotide sequence ID" value="NZ_CATXAQ010000008.1"/>
</dbReference>
<sequence>MKQIALFIMLILCTATGWAQGLVKGKILDKRNSEPLSFVNVKVTQTANGKFVGGGMSDANGNFKIQGLANAQYTLELTFVGYKSETRKFEINASNPNQHYNIIYMSEDAKMLKGVTITGQRSAMKLEVDRKTFDVAQLIGNAGQSASEVLDNIPSVEVDNDGNVSLRGNSSVEVWINGKASGLTTDNRAQILQQLPAESIERIEVIDNPSAKFSAEGSAGIINIVLKKDRKAGYYGSLQAGANTKGGANSSFNINYNSKLLDAYANIGYRHRKNTGYTESTQTSNTYDQRYKADNDRWGNNLFTRAGLTFHASKKDDLSLSGMLMKGKGKSKSFTPYEYTAVADGLTDYRMDRLTRSSNDMNMFYSEFNYRHSFTDRHFLDFTVDYSRWKSDGDNFYRDSTVWEGNDVHAYDYQYRPQHINNRRWEVKLDYENQITKDMKVEAGYQANFSHENTPQESYIDNTSWEGTAATEDKLFYNRFIYDMDLHALYASFNYKLGNFGVMAGLRGEYWKVNTESYTWEQEHDPSLREKPFKKDFFQLFPSLFLSYQLTESQQLQLNYTRRLRRPWGGQLNSFRDTRDATTVSFGNPELTPEYSHSFSLNYLKTWRDHSLLVSAYYRPTTDVIQRISYKNSEDGLFYSTSMNVAKSQSSGLELTLKNKFFRILDLTTSANAYYYKLDGFAYPIDGQIVTGAADDRFTWNARMTASLILPYDISVQATGRYEARQVITQGYRKPSYSVDFGARKNFFNKLITVAVNCRDLLDSRKWETFTSGNNFTRHQINRRGSRRFNFTVTWNFGNMKQKRRPQNKQGDGSSEMQMDYNGTGEE</sequence>
<gene>
    <name evidence="11" type="ORF">DW060_08645</name>
</gene>
<evidence type="ECO:0000256" key="2">
    <source>
        <dbReference type="ARBA" id="ARBA00022448"/>
    </source>
</evidence>
<evidence type="ECO:0000256" key="6">
    <source>
        <dbReference type="ARBA" id="ARBA00023237"/>
    </source>
</evidence>
<comment type="subcellular location">
    <subcellularLocation>
        <location evidence="1 7">Cell outer membrane</location>
        <topology evidence="1 7">Multi-pass membrane protein</topology>
    </subcellularLocation>
</comment>
<dbReference type="InterPro" id="IPR036942">
    <property type="entry name" value="Beta-barrel_TonB_sf"/>
</dbReference>
<organism evidence="11 12">
    <name type="scientific">Leyella stercorea</name>
    <dbReference type="NCBI Taxonomy" id="363265"/>
    <lineage>
        <taxon>Bacteria</taxon>
        <taxon>Pseudomonadati</taxon>
        <taxon>Bacteroidota</taxon>
        <taxon>Bacteroidia</taxon>
        <taxon>Bacteroidales</taxon>
        <taxon>Prevotellaceae</taxon>
        <taxon>Leyella</taxon>
    </lineage>
</organism>
<dbReference type="PROSITE" id="PS52016">
    <property type="entry name" value="TONB_DEPENDENT_REC_3"/>
    <property type="match status" value="1"/>
</dbReference>
<dbReference type="Pfam" id="PF14905">
    <property type="entry name" value="OMP_b-brl_3"/>
    <property type="match status" value="1"/>
</dbReference>
<dbReference type="Gene3D" id="2.170.130.10">
    <property type="entry name" value="TonB-dependent receptor, plug domain"/>
    <property type="match status" value="1"/>
</dbReference>
<evidence type="ECO:0000256" key="7">
    <source>
        <dbReference type="PROSITE-ProRule" id="PRU01360"/>
    </source>
</evidence>
<reference evidence="11 12" key="1">
    <citation type="submission" date="2018-08" db="EMBL/GenBank/DDBJ databases">
        <title>A genome reference for cultivated species of the human gut microbiota.</title>
        <authorList>
            <person name="Zou Y."/>
            <person name="Xue W."/>
            <person name="Luo G."/>
        </authorList>
    </citation>
    <scope>NUCLEOTIDE SEQUENCE [LARGE SCALE GENOMIC DNA]</scope>
    <source>
        <strain evidence="11 12">AF42-9</strain>
    </source>
</reference>
<dbReference type="SUPFAM" id="SSF56935">
    <property type="entry name" value="Porins"/>
    <property type="match status" value="1"/>
</dbReference>
<protein>
    <submittedName>
        <fullName evidence="11">TonB-dependent receptor</fullName>
    </submittedName>
</protein>
<evidence type="ECO:0000256" key="1">
    <source>
        <dbReference type="ARBA" id="ARBA00004571"/>
    </source>
</evidence>
<keyword evidence="12" id="KW-1185">Reference proteome</keyword>
<proteinExistence type="inferred from homology"/>
<keyword evidence="11" id="KW-0675">Receptor</keyword>
<dbReference type="Gene3D" id="2.60.40.1120">
    <property type="entry name" value="Carboxypeptidase-like, regulatory domain"/>
    <property type="match status" value="1"/>
</dbReference>
<dbReference type="InterPro" id="IPR041700">
    <property type="entry name" value="OMP_b-brl_3"/>
</dbReference>
<dbReference type="InterPro" id="IPR012910">
    <property type="entry name" value="Plug_dom"/>
</dbReference>
<evidence type="ECO:0000259" key="10">
    <source>
        <dbReference type="Pfam" id="PF14905"/>
    </source>
</evidence>
<evidence type="ECO:0000313" key="12">
    <source>
        <dbReference type="Proteomes" id="UP000286598"/>
    </source>
</evidence>
<dbReference type="Proteomes" id="UP000286598">
    <property type="component" value="Unassembled WGS sequence"/>
</dbReference>
<dbReference type="InterPro" id="IPR039426">
    <property type="entry name" value="TonB-dep_rcpt-like"/>
</dbReference>
<evidence type="ECO:0000256" key="4">
    <source>
        <dbReference type="ARBA" id="ARBA00022692"/>
    </source>
</evidence>